<protein>
    <recommendedName>
        <fullName evidence="1">GST N-terminal domain-containing protein</fullName>
    </recommendedName>
</protein>
<accession>A0A1L9TAX7</accession>
<dbReference type="VEuPathDB" id="FungiDB:ASPSYDRAFT_70522"/>
<evidence type="ECO:0000313" key="2">
    <source>
        <dbReference type="EMBL" id="OJJ56541.1"/>
    </source>
</evidence>
<organism evidence="2 3">
    <name type="scientific">Aspergillus sydowii CBS 593.65</name>
    <dbReference type="NCBI Taxonomy" id="1036612"/>
    <lineage>
        <taxon>Eukaryota</taxon>
        <taxon>Fungi</taxon>
        <taxon>Dikarya</taxon>
        <taxon>Ascomycota</taxon>
        <taxon>Pezizomycotina</taxon>
        <taxon>Eurotiomycetes</taxon>
        <taxon>Eurotiomycetidae</taxon>
        <taxon>Eurotiales</taxon>
        <taxon>Aspergillaceae</taxon>
        <taxon>Aspergillus</taxon>
        <taxon>Aspergillus subgen. Nidulantes</taxon>
    </lineage>
</organism>
<dbReference type="Gene3D" id="1.20.1050.10">
    <property type="match status" value="1"/>
</dbReference>
<evidence type="ECO:0000313" key="3">
    <source>
        <dbReference type="Proteomes" id="UP000184356"/>
    </source>
</evidence>
<keyword evidence="3" id="KW-1185">Reference proteome</keyword>
<dbReference type="CDD" id="cd00570">
    <property type="entry name" value="GST_N_family"/>
    <property type="match status" value="1"/>
</dbReference>
<dbReference type="SUPFAM" id="SSF47616">
    <property type="entry name" value="GST C-terminal domain-like"/>
    <property type="match status" value="1"/>
</dbReference>
<dbReference type="InterPro" id="IPR036249">
    <property type="entry name" value="Thioredoxin-like_sf"/>
</dbReference>
<feature type="domain" description="GST N-terminal" evidence="1">
    <location>
        <begin position="7"/>
        <end position="96"/>
    </location>
</feature>
<dbReference type="Pfam" id="PF13417">
    <property type="entry name" value="GST_N_3"/>
    <property type="match status" value="1"/>
</dbReference>
<dbReference type="RefSeq" id="XP_040700347.1">
    <property type="nucleotide sequence ID" value="XM_040850513.1"/>
</dbReference>
<dbReference type="CDD" id="cd00299">
    <property type="entry name" value="GST_C_family"/>
    <property type="match status" value="1"/>
</dbReference>
<gene>
    <name evidence="2" type="ORF">ASPSYDRAFT_70522</name>
</gene>
<sequence length="296" mass="32880">MAPTASPKFTLYSDVASQWAYVPHLALDEKGYKPGEYEVKQVGLQAIVDAENFNPEYIKINPNGTIPSLTSASLSKPLIESADIVKYLDSNRPNGPPLFPSPSDTKVSSTVEKLIAHVHQPHLSTNLILLQARDPEEFHAKTASPMKAFVDKRQEKIAKYGSAHPEIPLYAMRSPDIGHLHRLYNNTPGISAEHEKFFRDSRQAYEDYAAGLDKLDSMLILPYAAGERITAADVHIVPWLAHALWAAGAKSVDDLEPLRSLVARSVPGFEFGENLKIWWGNVAARESFKNNYPTLH</sequence>
<name>A0A1L9TAX7_9EURO</name>
<dbReference type="PROSITE" id="PS50404">
    <property type="entry name" value="GST_NTER"/>
    <property type="match status" value="1"/>
</dbReference>
<dbReference type="Gene3D" id="3.40.30.10">
    <property type="entry name" value="Glutaredoxin"/>
    <property type="match status" value="1"/>
</dbReference>
<dbReference type="GeneID" id="63766586"/>
<dbReference type="InterPro" id="IPR004045">
    <property type="entry name" value="Glutathione_S-Trfase_N"/>
</dbReference>
<dbReference type="SUPFAM" id="SSF52833">
    <property type="entry name" value="Thioredoxin-like"/>
    <property type="match status" value="1"/>
</dbReference>
<dbReference type="AlphaFoldDB" id="A0A1L9TAX7"/>
<reference evidence="3" key="1">
    <citation type="journal article" date="2017" name="Genome Biol.">
        <title>Comparative genomics reveals high biological diversity and specific adaptations in the industrially and medically important fungal genus Aspergillus.</title>
        <authorList>
            <person name="de Vries R.P."/>
            <person name="Riley R."/>
            <person name="Wiebenga A."/>
            <person name="Aguilar-Osorio G."/>
            <person name="Amillis S."/>
            <person name="Uchima C.A."/>
            <person name="Anderluh G."/>
            <person name="Asadollahi M."/>
            <person name="Askin M."/>
            <person name="Barry K."/>
            <person name="Battaglia E."/>
            <person name="Bayram O."/>
            <person name="Benocci T."/>
            <person name="Braus-Stromeyer S.A."/>
            <person name="Caldana C."/>
            <person name="Canovas D."/>
            <person name="Cerqueira G.C."/>
            <person name="Chen F."/>
            <person name="Chen W."/>
            <person name="Choi C."/>
            <person name="Clum A."/>
            <person name="Dos Santos R.A."/>
            <person name="Damasio A.R."/>
            <person name="Diallinas G."/>
            <person name="Emri T."/>
            <person name="Fekete E."/>
            <person name="Flipphi M."/>
            <person name="Freyberg S."/>
            <person name="Gallo A."/>
            <person name="Gournas C."/>
            <person name="Habgood R."/>
            <person name="Hainaut M."/>
            <person name="Harispe M.L."/>
            <person name="Henrissat B."/>
            <person name="Hilden K.S."/>
            <person name="Hope R."/>
            <person name="Hossain A."/>
            <person name="Karabika E."/>
            <person name="Karaffa L."/>
            <person name="Karanyi Z."/>
            <person name="Krasevec N."/>
            <person name="Kuo A."/>
            <person name="Kusch H."/>
            <person name="LaButti K."/>
            <person name="Lagendijk E.L."/>
            <person name="Lapidus A."/>
            <person name="Levasseur A."/>
            <person name="Lindquist E."/>
            <person name="Lipzen A."/>
            <person name="Logrieco A.F."/>
            <person name="MacCabe A."/>
            <person name="Maekelae M.R."/>
            <person name="Malavazi I."/>
            <person name="Melin P."/>
            <person name="Meyer V."/>
            <person name="Mielnichuk N."/>
            <person name="Miskei M."/>
            <person name="Molnar A.P."/>
            <person name="Mule G."/>
            <person name="Ngan C.Y."/>
            <person name="Orejas M."/>
            <person name="Orosz E."/>
            <person name="Ouedraogo J.P."/>
            <person name="Overkamp K.M."/>
            <person name="Park H.-S."/>
            <person name="Perrone G."/>
            <person name="Piumi F."/>
            <person name="Punt P.J."/>
            <person name="Ram A.F."/>
            <person name="Ramon A."/>
            <person name="Rauscher S."/>
            <person name="Record E."/>
            <person name="Riano-Pachon D.M."/>
            <person name="Robert V."/>
            <person name="Roehrig J."/>
            <person name="Ruller R."/>
            <person name="Salamov A."/>
            <person name="Salih N.S."/>
            <person name="Samson R.A."/>
            <person name="Sandor E."/>
            <person name="Sanguinetti M."/>
            <person name="Schuetze T."/>
            <person name="Sepcic K."/>
            <person name="Shelest E."/>
            <person name="Sherlock G."/>
            <person name="Sophianopoulou V."/>
            <person name="Squina F.M."/>
            <person name="Sun H."/>
            <person name="Susca A."/>
            <person name="Todd R.B."/>
            <person name="Tsang A."/>
            <person name="Unkles S.E."/>
            <person name="van de Wiele N."/>
            <person name="van Rossen-Uffink D."/>
            <person name="Oliveira J.V."/>
            <person name="Vesth T.C."/>
            <person name="Visser J."/>
            <person name="Yu J.-H."/>
            <person name="Zhou M."/>
            <person name="Andersen M.R."/>
            <person name="Archer D.B."/>
            <person name="Baker S.E."/>
            <person name="Benoit I."/>
            <person name="Brakhage A.A."/>
            <person name="Braus G.H."/>
            <person name="Fischer R."/>
            <person name="Frisvad J.C."/>
            <person name="Goldman G.H."/>
            <person name="Houbraken J."/>
            <person name="Oakley B."/>
            <person name="Pocsi I."/>
            <person name="Scazzocchio C."/>
            <person name="Seiboth B."/>
            <person name="vanKuyk P.A."/>
            <person name="Wortman J."/>
            <person name="Dyer P.S."/>
            <person name="Grigoriev I.V."/>
        </authorList>
    </citation>
    <scope>NUCLEOTIDE SEQUENCE [LARGE SCALE GENOMIC DNA]</scope>
    <source>
        <strain evidence="3">CBS 593.65</strain>
    </source>
</reference>
<dbReference type="OrthoDB" id="412788at2759"/>
<evidence type="ECO:0000259" key="1">
    <source>
        <dbReference type="PROSITE" id="PS50404"/>
    </source>
</evidence>
<dbReference type="STRING" id="1036612.A0A1L9TAX7"/>
<dbReference type="PANTHER" id="PTHR43968">
    <property type="match status" value="1"/>
</dbReference>
<dbReference type="PANTHER" id="PTHR43968:SF8">
    <property type="entry name" value="S-TRANSFERASE, PUTATIVE (AFU_ORTHOLOGUE AFUA_2G00590)-RELATED"/>
    <property type="match status" value="1"/>
</dbReference>
<dbReference type="GO" id="GO:0005737">
    <property type="term" value="C:cytoplasm"/>
    <property type="evidence" value="ECO:0007669"/>
    <property type="project" value="TreeGrafter"/>
</dbReference>
<proteinExistence type="predicted"/>
<dbReference type="EMBL" id="KV878590">
    <property type="protein sequence ID" value="OJJ56541.1"/>
    <property type="molecule type" value="Genomic_DNA"/>
</dbReference>
<dbReference type="InterPro" id="IPR050983">
    <property type="entry name" value="GST_Omega/HSP26"/>
</dbReference>
<dbReference type="Proteomes" id="UP000184356">
    <property type="component" value="Unassembled WGS sequence"/>
</dbReference>
<dbReference type="InterPro" id="IPR036282">
    <property type="entry name" value="Glutathione-S-Trfase_C_sf"/>
</dbReference>